<reference evidence="5" key="2">
    <citation type="journal article" date="2023" name="IMA Fungus">
        <title>Comparative genomic study of the Penicillium genus elucidates a diverse pangenome and 15 lateral gene transfer events.</title>
        <authorList>
            <person name="Petersen C."/>
            <person name="Sorensen T."/>
            <person name="Nielsen M.R."/>
            <person name="Sondergaard T.E."/>
            <person name="Sorensen J.L."/>
            <person name="Fitzpatrick D.A."/>
            <person name="Frisvad J.C."/>
            <person name="Nielsen K.L."/>
        </authorList>
    </citation>
    <scope>NUCLEOTIDE SEQUENCE</scope>
    <source>
        <strain evidence="5">IBT 30728</strain>
    </source>
</reference>
<protein>
    <recommendedName>
        <fullName evidence="4">4-nitrophenylphosphatase</fullName>
        <ecNumber evidence="3">3.1.3.41</ecNumber>
    </recommendedName>
</protein>
<comment type="caution">
    <text evidence="5">The sequence shown here is derived from an EMBL/GenBank/DDBJ whole genome shotgun (WGS) entry which is preliminary data.</text>
</comment>
<dbReference type="EC" id="3.1.3.41" evidence="3"/>
<gene>
    <name evidence="5" type="ORF">N7539_002204</name>
</gene>
<dbReference type="GO" id="GO:0008967">
    <property type="term" value="F:phosphoglycolate phosphatase activity"/>
    <property type="evidence" value="ECO:0007669"/>
    <property type="project" value="TreeGrafter"/>
</dbReference>
<dbReference type="FunFam" id="3.40.50.1000:FF:000039">
    <property type="entry name" value="Phosphoglycolate phosphatase"/>
    <property type="match status" value="1"/>
</dbReference>
<dbReference type="PANTHER" id="PTHR19288:SF46">
    <property type="entry name" value="HALOACID DEHALOGENASE-LIKE HYDROLASE DOMAIN-CONTAINING PROTEIN 2"/>
    <property type="match status" value="1"/>
</dbReference>
<dbReference type="InterPro" id="IPR006349">
    <property type="entry name" value="PGP_euk"/>
</dbReference>
<dbReference type="GO" id="GO:0004035">
    <property type="term" value="F:alkaline phosphatase activity"/>
    <property type="evidence" value="ECO:0007669"/>
    <property type="project" value="UniProtKB-ARBA"/>
</dbReference>
<dbReference type="PANTHER" id="PTHR19288">
    <property type="entry name" value="4-NITROPHENYLPHOSPHATASE-RELATED"/>
    <property type="match status" value="1"/>
</dbReference>
<keyword evidence="1" id="KW-0378">Hydrolase</keyword>
<evidence type="ECO:0000256" key="4">
    <source>
        <dbReference type="ARBA" id="ARBA00069197"/>
    </source>
</evidence>
<dbReference type="AlphaFoldDB" id="A0A9W9XI69"/>
<dbReference type="RefSeq" id="XP_056793838.1">
    <property type="nucleotide sequence ID" value="XM_056931807.1"/>
</dbReference>
<dbReference type="GeneID" id="81622056"/>
<dbReference type="InterPro" id="IPR036412">
    <property type="entry name" value="HAD-like_sf"/>
</dbReference>
<evidence type="ECO:0000256" key="1">
    <source>
        <dbReference type="ARBA" id="ARBA00022801"/>
    </source>
</evidence>
<dbReference type="InterPro" id="IPR006357">
    <property type="entry name" value="HAD-SF_hydro_IIA"/>
</dbReference>
<keyword evidence="6" id="KW-1185">Reference proteome</keyword>
<evidence type="ECO:0000313" key="5">
    <source>
        <dbReference type="EMBL" id="KAJ5493458.1"/>
    </source>
</evidence>
<accession>A0A9W9XI69</accession>
<reference evidence="5" key="1">
    <citation type="submission" date="2022-12" db="EMBL/GenBank/DDBJ databases">
        <authorList>
            <person name="Petersen C."/>
        </authorList>
    </citation>
    <scope>NUCLEOTIDE SEQUENCE</scope>
    <source>
        <strain evidence="5">IBT 30728</strain>
    </source>
</reference>
<dbReference type="NCBIfam" id="TIGR01452">
    <property type="entry name" value="PGP_euk"/>
    <property type="match status" value="1"/>
</dbReference>
<evidence type="ECO:0000313" key="6">
    <source>
        <dbReference type="Proteomes" id="UP001148312"/>
    </source>
</evidence>
<dbReference type="EMBL" id="JAPWDQ010000002">
    <property type="protein sequence ID" value="KAJ5493458.1"/>
    <property type="molecule type" value="Genomic_DNA"/>
</dbReference>
<organism evidence="5 6">
    <name type="scientific">Penicillium diatomitis</name>
    <dbReference type="NCBI Taxonomy" id="2819901"/>
    <lineage>
        <taxon>Eukaryota</taxon>
        <taxon>Fungi</taxon>
        <taxon>Dikarya</taxon>
        <taxon>Ascomycota</taxon>
        <taxon>Pezizomycotina</taxon>
        <taxon>Eurotiomycetes</taxon>
        <taxon>Eurotiomycetidae</taxon>
        <taxon>Eurotiales</taxon>
        <taxon>Aspergillaceae</taxon>
        <taxon>Penicillium</taxon>
    </lineage>
</organism>
<dbReference type="GO" id="GO:0005737">
    <property type="term" value="C:cytoplasm"/>
    <property type="evidence" value="ECO:0007669"/>
    <property type="project" value="TreeGrafter"/>
</dbReference>
<sequence length="344" mass="37581">MTEAHPASTTTPRYLTGDKAGLREFLDKFDVGSPSPQKKAIFARGLFINQFSPTGLSLRLRRSHFSPGVLWSGDHVFPGTVDTLELLRKNGKQVVFVTNNSTKSRADYLKKLESLGIPSNVEEIFSSSYSSAIYISRILQLPENQRKVYVIGESGIEQELRSESVPFIGGTDPAYRRDIQPEDYKHIAAGDPSILDPEVGVVLVGLDFHLNYFKLALAYHYVKRGAVFLATNVDSTLPNSGTLFPGAGSMSAPLIMMLGRDPVALGKPSQAMMDAIEGKFHFDRSRACMVGDRVNTDIRFGIEGQLGGTLGVLTGVSSKEEFVSGSVQPLAYLDKLSDLLDAEQ</sequence>
<dbReference type="Proteomes" id="UP001148312">
    <property type="component" value="Unassembled WGS sequence"/>
</dbReference>
<evidence type="ECO:0000256" key="3">
    <source>
        <dbReference type="ARBA" id="ARBA00066659"/>
    </source>
</evidence>
<dbReference type="Gene3D" id="3.40.50.1000">
    <property type="entry name" value="HAD superfamily/HAD-like"/>
    <property type="match status" value="2"/>
</dbReference>
<dbReference type="SUPFAM" id="SSF56784">
    <property type="entry name" value="HAD-like"/>
    <property type="match status" value="1"/>
</dbReference>
<dbReference type="NCBIfam" id="TIGR01460">
    <property type="entry name" value="HAD-SF-IIA"/>
    <property type="match status" value="1"/>
</dbReference>
<dbReference type="Pfam" id="PF13344">
    <property type="entry name" value="Hydrolase_6"/>
    <property type="match status" value="1"/>
</dbReference>
<comment type="catalytic activity">
    <reaction evidence="2">
        <text>4-nitrophenyl phosphate + H2O = 4-nitrophenol + phosphate + H(+)</text>
        <dbReference type="Rhea" id="RHEA:21664"/>
        <dbReference type="ChEBI" id="CHEBI:15377"/>
        <dbReference type="ChEBI" id="CHEBI:15378"/>
        <dbReference type="ChEBI" id="CHEBI:43474"/>
        <dbReference type="ChEBI" id="CHEBI:57917"/>
        <dbReference type="ChEBI" id="CHEBI:61146"/>
        <dbReference type="EC" id="3.1.3.41"/>
    </reaction>
</comment>
<evidence type="ECO:0000256" key="2">
    <source>
        <dbReference type="ARBA" id="ARBA00050247"/>
    </source>
</evidence>
<dbReference type="Pfam" id="PF13242">
    <property type="entry name" value="Hydrolase_like"/>
    <property type="match status" value="1"/>
</dbReference>
<proteinExistence type="predicted"/>
<name>A0A9W9XI69_9EURO</name>
<dbReference type="InterPro" id="IPR023214">
    <property type="entry name" value="HAD_sf"/>
</dbReference>